<dbReference type="InterPro" id="IPR017517">
    <property type="entry name" value="Maleyloyr_isom"/>
</dbReference>
<gene>
    <name evidence="2" type="ORF">SAMN04488570_1936</name>
</gene>
<dbReference type="OrthoDB" id="5185819at2"/>
<dbReference type="STRING" id="642780.SAMN04488570_1936"/>
<keyword evidence="3" id="KW-1185">Reference proteome</keyword>
<dbReference type="InterPro" id="IPR024344">
    <property type="entry name" value="MDMPI_metal-binding"/>
</dbReference>
<reference evidence="3" key="1">
    <citation type="submission" date="2016-10" db="EMBL/GenBank/DDBJ databases">
        <authorList>
            <person name="Varghese N."/>
            <person name="Submissions S."/>
        </authorList>
    </citation>
    <scope>NUCLEOTIDE SEQUENCE [LARGE SCALE GENOMIC DNA]</scope>
    <source>
        <strain evidence="3">DSM 22127</strain>
    </source>
</reference>
<organism evidence="2 3">
    <name type="scientific">Nocardioides scoriae</name>
    <dbReference type="NCBI Taxonomy" id="642780"/>
    <lineage>
        <taxon>Bacteria</taxon>
        <taxon>Bacillati</taxon>
        <taxon>Actinomycetota</taxon>
        <taxon>Actinomycetes</taxon>
        <taxon>Propionibacteriales</taxon>
        <taxon>Nocardioidaceae</taxon>
        <taxon>Nocardioides</taxon>
    </lineage>
</organism>
<proteinExistence type="predicted"/>
<dbReference type="EMBL" id="LT629757">
    <property type="protein sequence ID" value="SDS46457.1"/>
    <property type="molecule type" value="Genomic_DNA"/>
</dbReference>
<dbReference type="SUPFAM" id="SSF109854">
    <property type="entry name" value="DinB/YfiT-like putative metalloenzymes"/>
    <property type="match status" value="1"/>
</dbReference>
<dbReference type="NCBIfam" id="TIGR03086">
    <property type="entry name" value="TIGR03086 family metal-binding protein"/>
    <property type="match status" value="1"/>
</dbReference>
<dbReference type="InterPro" id="IPR034660">
    <property type="entry name" value="DinB/YfiT-like"/>
</dbReference>
<dbReference type="Pfam" id="PF11716">
    <property type="entry name" value="MDMPI_N"/>
    <property type="match status" value="1"/>
</dbReference>
<dbReference type="AlphaFoldDB" id="A0A1H1SEQ4"/>
<dbReference type="RefSeq" id="WP_091728911.1">
    <property type="nucleotide sequence ID" value="NZ_LT629757.1"/>
</dbReference>
<name>A0A1H1SEQ4_9ACTN</name>
<evidence type="ECO:0000313" key="2">
    <source>
        <dbReference type="EMBL" id="SDS46457.1"/>
    </source>
</evidence>
<accession>A0A1H1SEQ4</accession>
<protein>
    <submittedName>
        <fullName evidence="2">TIGR03086 family protein</fullName>
    </submittedName>
</protein>
<evidence type="ECO:0000313" key="3">
    <source>
        <dbReference type="Proteomes" id="UP000198859"/>
    </source>
</evidence>
<dbReference type="InterPro" id="IPR017520">
    <property type="entry name" value="CHP03086"/>
</dbReference>
<dbReference type="GO" id="GO:0046872">
    <property type="term" value="F:metal ion binding"/>
    <property type="evidence" value="ECO:0007669"/>
    <property type="project" value="InterPro"/>
</dbReference>
<dbReference type="NCBIfam" id="TIGR03083">
    <property type="entry name" value="maleylpyruvate isomerase family mycothiol-dependent enzyme"/>
    <property type="match status" value="1"/>
</dbReference>
<dbReference type="Proteomes" id="UP000198859">
    <property type="component" value="Chromosome I"/>
</dbReference>
<feature type="domain" description="Mycothiol-dependent maleylpyruvate isomerase metal-binding" evidence="1">
    <location>
        <begin position="6"/>
        <end position="126"/>
    </location>
</feature>
<evidence type="ECO:0000259" key="1">
    <source>
        <dbReference type="Pfam" id="PF11716"/>
    </source>
</evidence>
<dbReference type="Gene3D" id="1.20.120.450">
    <property type="entry name" value="dinb family like domain"/>
    <property type="match status" value="1"/>
</dbReference>
<sequence>MTDLTPTTDRTAAVVAALRDDDLDRPTPAGSVRQVVQHVLGLAVAFRDAAAKLDGPTTSTPPGPVDDPLPEGWRELASARLVELAEAWRAPDAWTGMTRAGGVDLPGEVAGLVALDEVLLHGWDLAVASGQDYAPSRVECDAVLPIVSPSPETPDGSDRGGLFGPVVAVPDGAGPFDRVLGLAGRDPHWVRTLAR</sequence>